<gene>
    <name evidence="1" type="ORF">AUK13_01015</name>
</gene>
<protein>
    <submittedName>
        <fullName evidence="1">Uncharacterized protein</fullName>
    </submittedName>
</protein>
<reference evidence="1 2" key="1">
    <citation type="journal article" date="2016" name="Environ. Microbiol.">
        <title>Genomic resolution of a cold subsurface aquifer community provides metabolic insights for novel microbes adapted to high CO concentrations.</title>
        <authorList>
            <person name="Probst A.J."/>
            <person name="Castelle C.J."/>
            <person name="Singh A."/>
            <person name="Brown C.T."/>
            <person name="Anantharaman K."/>
            <person name="Sharon I."/>
            <person name="Hug L.A."/>
            <person name="Burstein D."/>
            <person name="Emerson J.B."/>
            <person name="Thomas B.C."/>
            <person name="Banfield J.F."/>
        </authorList>
    </citation>
    <scope>NUCLEOTIDE SEQUENCE [LARGE SCALE GENOMIC DNA]</scope>
    <source>
        <strain evidence="1">CG2_30_39_24</strain>
    </source>
</reference>
<evidence type="ECO:0000313" key="2">
    <source>
        <dbReference type="Proteomes" id="UP000183922"/>
    </source>
</evidence>
<comment type="caution">
    <text evidence="1">The sequence shown here is derived from an EMBL/GenBank/DDBJ whole genome shotgun (WGS) entry which is preliminary data.</text>
</comment>
<dbReference type="EMBL" id="MNYR01000015">
    <property type="protein sequence ID" value="OIP56475.1"/>
    <property type="molecule type" value="Genomic_DNA"/>
</dbReference>
<accession>A0A1J5F993</accession>
<dbReference type="AlphaFoldDB" id="A0A1J5F993"/>
<organism evidence="1 2">
    <name type="scientific">Candidatus Kuenenbacteria bacterium CG2_30_39_24</name>
    <dbReference type="NCBI Taxonomy" id="1805236"/>
    <lineage>
        <taxon>Bacteria</taxon>
        <taxon>Candidatus Kueneniibacteriota</taxon>
    </lineage>
</organism>
<sequence>MEDRKMTIKALLIVLGEKNDINTIEQEIALHNNTIIFVIDMARIFLEQLEREDSDYIETLMKIRHDQCIGRDKKIILANTSGIKSKTLLDSFPLIKLEIFL</sequence>
<name>A0A1J5F993_9BACT</name>
<dbReference type="Proteomes" id="UP000183922">
    <property type="component" value="Unassembled WGS sequence"/>
</dbReference>
<evidence type="ECO:0000313" key="1">
    <source>
        <dbReference type="EMBL" id="OIP56475.1"/>
    </source>
</evidence>
<proteinExistence type="predicted"/>